<protein>
    <submittedName>
        <fullName evidence="2">Silent information regulator protein Sir2</fullName>
    </submittedName>
</protein>
<dbReference type="AlphaFoldDB" id="A0A1Y5P8M9"/>
<proteinExistence type="predicted"/>
<feature type="compositionally biased region" description="Basic and acidic residues" evidence="1">
    <location>
        <begin position="1"/>
        <end position="15"/>
    </location>
</feature>
<dbReference type="EMBL" id="FLQS01000013">
    <property type="protein sequence ID" value="SBS75056.1"/>
    <property type="molecule type" value="Genomic_DNA"/>
</dbReference>
<organism evidence="2">
    <name type="scientific">uncultured Mycobacterium sp</name>
    <dbReference type="NCBI Taxonomy" id="171292"/>
    <lineage>
        <taxon>Bacteria</taxon>
        <taxon>Bacillati</taxon>
        <taxon>Actinomycetota</taxon>
        <taxon>Actinomycetes</taxon>
        <taxon>Mycobacteriales</taxon>
        <taxon>Mycobacteriaceae</taxon>
        <taxon>Mycobacterium</taxon>
        <taxon>environmental samples</taxon>
    </lineage>
</organism>
<reference evidence="2" key="1">
    <citation type="submission" date="2016-03" db="EMBL/GenBank/DDBJ databases">
        <authorList>
            <person name="Ploux O."/>
        </authorList>
    </citation>
    <scope>NUCLEOTIDE SEQUENCE</scope>
    <source>
        <strain evidence="2">UC10</strain>
    </source>
</reference>
<feature type="region of interest" description="Disordered" evidence="1">
    <location>
        <begin position="1"/>
        <end position="31"/>
    </location>
</feature>
<evidence type="ECO:0000313" key="2">
    <source>
        <dbReference type="EMBL" id="SBS75056.1"/>
    </source>
</evidence>
<accession>A0A1Y5P8M9</accession>
<sequence length="49" mass="5799">MAERDDAADQDRPDEPTENQPPQRNTEDVVFPESFRKFWRTLLGPWGRP</sequence>
<gene>
    <name evidence="2" type="ORF">MHPYR_200007</name>
</gene>
<evidence type="ECO:0000256" key="1">
    <source>
        <dbReference type="SAM" id="MobiDB-lite"/>
    </source>
</evidence>
<name>A0A1Y5P8M9_9MYCO</name>